<feature type="compositionally biased region" description="Low complexity" evidence="1">
    <location>
        <begin position="85"/>
        <end position="160"/>
    </location>
</feature>
<organism evidence="3">
    <name type="scientific">Blastobotrys adeninivorans</name>
    <name type="common">Yeast</name>
    <name type="synonym">Arxula adeninivorans</name>
    <dbReference type="NCBI Taxonomy" id="409370"/>
    <lineage>
        <taxon>Eukaryota</taxon>
        <taxon>Fungi</taxon>
        <taxon>Dikarya</taxon>
        <taxon>Ascomycota</taxon>
        <taxon>Saccharomycotina</taxon>
        <taxon>Dipodascomycetes</taxon>
        <taxon>Dipodascales</taxon>
        <taxon>Trichomonascaceae</taxon>
        <taxon>Blastobotrys</taxon>
    </lineage>
</organism>
<evidence type="ECO:0000259" key="2">
    <source>
        <dbReference type="PROSITE" id="PS51159"/>
    </source>
</evidence>
<dbReference type="PROSITE" id="PS51159">
    <property type="entry name" value="CBM21"/>
    <property type="match status" value="1"/>
</dbReference>
<feature type="compositionally biased region" description="Basic residues" evidence="1">
    <location>
        <begin position="494"/>
        <end position="503"/>
    </location>
</feature>
<dbReference type="PhylomeDB" id="A0A060TH22"/>
<feature type="domain" description="CBM21" evidence="2">
    <location>
        <begin position="366"/>
        <end position="480"/>
    </location>
</feature>
<feature type="region of interest" description="Disordered" evidence="1">
    <location>
        <begin position="644"/>
        <end position="663"/>
    </location>
</feature>
<feature type="region of interest" description="Disordered" evidence="1">
    <location>
        <begin position="181"/>
        <end position="273"/>
    </location>
</feature>
<dbReference type="EMBL" id="HG937694">
    <property type="protein sequence ID" value="CDP38127.1"/>
    <property type="molecule type" value="Genomic_DNA"/>
</dbReference>
<reference evidence="3" key="2">
    <citation type="submission" date="2014-06" db="EMBL/GenBank/DDBJ databases">
        <title>The complete genome of Blastobotrys (Arxula) adeninivorans LS3 - a yeast of biotechnological interest.</title>
        <authorList>
            <person name="Kunze G."/>
            <person name="Gaillardin C."/>
            <person name="Czernicka M."/>
            <person name="Durrens P."/>
            <person name="Martin T."/>
            <person name="Boer E."/>
            <person name="Gabaldon T."/>
            <person name="Cruz J."/>
            <person name="Talla E."/>
            <person name="Marck C."/>
            <person name="Goffeau A."/>
            <person name="Barbe V."/>
            <person name="Baret P."/>
            <person name="Baronian K."/>
            <person name="Beier S."/>
            <person name="Bleykasten C."/>
            <person name="Bode R."/>
            <person name="Casaregola S."/>
            <person name="Despons L."/>
            <person name="Fairhead C."/>
            <person name="Giersberg M."/>
            <person name="Gierski P."/>
            <person name="Hahnel U."/>
            <person name="Hartmann A."/>
            <person name="Jankowska D."/>
            <person name="Jubin C."/>
            <person name="Jung P."/>
            <person name="Lafontaine I."/>
            <person name="Leh-Louis V."/>
            <person name="Lemaire M."/>
            <person name="Marcet-Houben M."/>
            <person name="Mascher M."/>
            <person name="Morel G."/>
            <person name="Richard G.-F."/>
            <person name="Riechen J."/>
            <person name="Sacerdot C."/>
            <person name="Sarkar A."/>
            <person name="Savel G."/>
            <person name="Schacherer J."/>
            <person name="Sherman D."/>
            <person name="Straub M.-L."/>
            <person name="Stein N."/>
            <person name="Thierry A."/>
            <person name="Trautwein-Schult A."/>
            <person name="Westhof E."/>
            <person name="Worch S."/>
            <person name="Dujon B."/>
            <person name="Souciet J.-L."/>
            <person name="Wincker P."/>
            <person name="Scholz U."/>
            <person name="Neuveglise N."/>
        </authorList>
    </citation>
    <scope>NUCLEOTIDE SEQUENCE</scope>
    <source>
        <strain evidence="3">LS3</strain>
    </source>
</reference>
<dbReference type="PANTHER" id="PTHR12307">
    <property type="entry name" value="PROTEIN PHOSPHATASE 1 REGULATORY SUBUNIT"/>
    <property type="match status" value="1"/>
</dbReference>
<sequence>MSSLANPLSPMLHGQDHSRHSQDDPYFADSGTETHSRSSMPMLSRLQASWHNYTHRPPAQQQVDQESLESYDESNNDSPDEGEADSSVPVSDGPGPSPATLSASLSALSSSASTSTIAPTLSSSSSSSTTASTSTITPTSSSSQTHTEAGSSGSSEQASQDAPRTLLGSVYRPGQVLSAISASFLHKEPRGYARDNESEKVTMSYTEMNARSSGRQVTNDEERRGSASSVSSSESGYSTPIVRKKSGERVKSSLKLPGLVRTQSLPSTPSKMVHFDANLEQIRRFSRMDQPQAVSEQNSPAEGNGGVEFHWGDSTSSSSESDSDMSSDDESENEHDYPSAKHHSSSYWNNTEWSIDLPNFVPPELTEKSGPVVVENILLSPDKSCLVGHVLVKNLSFEKSVVARYTVDYWRTAIEVFATYNDDIRRRARNLGYDRFSFVINLSDLPQHALRTKSLFFCVRFSANGTDYWDNNNTFNYQVDFSRQPKPGMEKNVRGHRRHHRRSRQTDRESSPVHRRSQSHPNFGHFSMDDGMDYFNSKPAVLFSPALAPVVGGPVETDLGPKKQQKAKVKKLTSRYSFGASFRQTNGNSSSIPDYDETTDDDDNFTFPKTSSRVASPPAAQPAWDSLSYQDILNKYCFFGNPSSSTDSKKTTTSVSSNDDATDAITDATQSLELSTTGSTEDSHLTDKSRAALSSPVSPTTADPLIDGHEFMTMASMPRRKLK</sequence>
<proteinExistence type="predicted"/>
<feature type="compositionally biased region" description="Polar residues" evidence="1">
    <location>
        <begin position="261"/>
        <end position="270"/>
    </location>
</feature>
<feature type="region of interest" description="Disordered" evidence="1">
    <location>
        <begin position="582"/>
        <end position="602"/>
    </location>
</feature>
<feature type="compositionally biased region" description="Polar residues" evidence="1">
    <location>
        <begin position="292"/>
        <end position="301"/>
    </location>
</feature>
<dbReference type="InterPro" id="IPR005036">
    <property type="entry name" value="CBM21_dom"/>
</dbReference>
<dbReference type="Pfam" id="PF03370">
    <property type="entry name" value="CBM_21"/>
    <property type="match status" value="1"/>
</dbReference>
<dbReference type="PANTHER" id="PTHR12307:SF36">
    <property type="entry name" value="GLYCOGEN-BINDING SUBUNIT 76A"/>
    <property type="match status" value="1"/>
</dbReference>
<evidence type="ECO:0000313" key="3">
    <source>
        <dbReference type="EMBL" id="CDP38127.1"/>
    </source>
</evidence>
<feature type="compositionally biased region" description="Polar residues" evidence="1">
    <location>
        <begin position="582"/>
        <end position="592"/>
    </location>
</feature>
<dbReference type="GO" id="GO:0000164">
    <property type="term" value="C:protein phosphatase type 1 complex"/>
    <property type="evidence" value="ECO:0007669"/>
    <property type="project" value="TreeGrafter"/>
</dbReference>
<feature type="compositionally biased region" description="Basic and acidic residues" evidence="1">
    <location>
        <begin position="185"/>
        <end position="200"/>
    </location>
</feature>
<dbReference type="Gene3D" id="2.60.40.2440">
    <property type="entry name" value="Carbohydrate binding type-21 domain"/>
    <property type="match status" value="1"/>
</dbReference>
<protein>
    <submittedName>
        <fullName evidence="3">ARAD1D27632p</fullName>
    </submittedName>
</protein>
<feature type="region of interest" description="Disordered" evidence="1">
    <location>
        <begin position="1"/>
        <end position="169"/>
    </location>
</feature>
<reference evidence="3" key="1">
    <citation type="submission" date="2014-02" db="EMBL/GenBank/DDBJ databases">
        <authorList>
            <person name="Genoscope - CEA"/>
        </authorList>
    </citation>
    <scope>NUCLEOTIDE SEQUENCE</scope>
    <source>
        <strain evidence="3">LS3</strain>
    </source>
</reference>
<dbReference type="InterPro" id="IPR050782">
    <property type="entry name" value="PP1_regulatory_subunit_3"/>
</dbReference>
<feature type="compositionally biased region" description="Acidic residues" evidence="1">
    <location>
        <begin position="66"/>
        <end position="84"/>
    </location>
</feature>
<feature type="region of interest" description="Disordered" evidence="1">
    <location>
        <begin position="287"/>
        <end position="346"/>
    </location>
</feature>
<accession>A0A060TH22</accession>
<name>A0A060TH22_BLAAD</name>
<feature type="compositionally biased region" description="Low complexity" evidence="1">
    <location>
        <begin position="226"/>
        <end position="238"/>
    </location>
</feature>
<feature type="region of interest" description="Disordered" evidence="1">
    <location>
        <begin position="669"/>
        <end position="723"/>
    </location>
</feature>
<dbReference type="GO" id="GO:2001069">
    <property type="term" value="F:glycogen binding"/>
    <property type="evidence" value="ECO:0007669"/>
    <property type="project" value="TreeGrafter"/>
</dbReference>
<feature type="compositionally biased region" description="Polar residues" evidence="1">
    <location>
        <begin position="201"/>
        <end position="217"/>
    </location>
</feature>
<feature type="compositionally biased region" description="Basic and acidic residues" evidence="1">
    <location>
        <begin position="14"/>
        <end position="23"/>
    </location>
</feature>
<feature type="compositionally biased region" description="Acidic residues" evidence="1">
    <location>
        <begin position="321"/>
        <end position="333"/>
    </location>
</feature>
<dbReference type="GO" id="GO:0008157">
    <property type="term" value="F:protein phosphatase 1 binding"/>
    <property type="evidence" value="ECO:0007669"/>
    <property type="project" value="TreeGrafter"/>
</dbReference>
<feature type="compositionally biased region" description="Polar residues" evidence="1">
    <location>
        <begin position="31"/>
        <end position="52"/>
    </location>
</feature>
<evidence type="ECO:0000256" key="1">
    <source>
        <dbReference type="SAM" id="MobiDB-lite"/>
    </source>
</evidence>
<feature type="region of interest" description="Disordered" evidence="1">
    <location>
        <begin position="481"/>
        <end position="525"/>
    </location>
</feature>
<feature type="compositionally biased region" description="Basic and acidic residues" evidence="1">
    <location>
        <begin position="681"/>
        <end position="690"/>
    </location>
</feature>
<gene>
    <name evidence="3" type="ORF">GNLVRS02_ARAD1D27632g</name>
</gene>
<dbReference type="InterPro" id="IPR038175">
    <property type="entry name" value="CBM21_dom_sf"/>
</dbReference>
<dbReference type="AlphaFoldDB" id="A0A060TH22"/>
<dbReference type="GO" id="GO:0005979">
    <property type="term" value="P:regulation of glycogen biosynthetic process"/>
    <property type="evidence" value="ECO:0007669"/>
    <property type="project" value="TreeGrafter"/>
</dbReference>
<feature type="compositionally biased region" description="Polar residues" evidence="1">
    <location>
        <begin position="670"/>
        <end position="680"/>
    </location>
</feature>